<proteinExistence type="predicted"/>
<dbReference type="Proteomes" id="UP001652504">
    <property type="component" value="Unassembled WGS sequence"/>
</dbReference>
<reference evidence="2 3" key="1">
    <citation type="submission" date="2022-10" db="EMBL/GenBank/DDBJ databases">
        <title>Aestuariibacter sp. AA17 isolated from Montipora capitata coral fragment.</title>
        <authorList>
            <person name="Emsley S.A."/>
            <person name="Pfannmuller K.M."/>
            <person name="Loughran R.M."/>
            <person name="Shlafstein M."/>
            <person name="Papke E."/>
            <person name="Saw J.H."/>
            <person name="Ushijima B."/>
            <person name="Videau P."/>
        </authorList>
    </citation>
    <scope>NUCLEOTIDE SEQUENCE [LARGE SCALE GENOMIC DNA]</scope>
    <source>
        <strain evidence="2 3">AA17</strain>
    </source>
</reference>
<accession>A0ABT3ACI6</accession>
<protein>
    <recommendedName>
        <fullName evidence="4">Major facilitator superfamily (MFS) profile domain-containing protein</fullName>
    </recommendedName>
</protein>
<feature type="transmembrane region" description="Helical" evidence="1">
    <location>
        <begin position="41"/>
        <end position="63"/>
    </location>
</feature>
<evidence type="ECO:0000256" key="1">
    <source>
        <dbReference type="SAM" id="Phobius"/>
    </source>
</evidence>
<evidence type="ECO:0000313" key="2">
    <source>
        <dbReference type="EMBL" id="MCV2886292.1"/>
    </source>
</evidence>
<dbReference type="RefSeq" id="WP_263713577.1">
    <property type="nucleotide sequence ID" value="NZ_JAOWKX010000009.1"/>
</dbReference>
<keyword evidence="1" id="KW-1133">Transmembrane helix</keyword>
<comment type="caution">
    <text evidence="2">The sequence shown here is derived from an EMBL/GenBank/DDBJ whole genome shotgun (WGS) entry which is preliminary data.</text>
</comment>
<feature type="transmembrane region" description="Helical" evidence="1">
    <location>
        <begin position="7"/>
        <end position="29"/>
    </location>
</feature>
<sequence length="67" mass="6751">MKVGKTLGLLFGTVGFSGGLYVSITSIHAEFALGAISSHEAGLAFGSIGLIAGMSLAVMGYIANKFV</sequence>
<keyword evidence="1" id="KW-0472">Membrane</keyword>
<keyword evidence="3" id="KW-1185">Reference proteome</keyword>
<keyword evidence="1" id="KW-0812">Transmembrane</keyword>
<organism evidence="2 3">
    <name type="scientific">Fluctibacter corallii</name>
    <dbReference type="NCBI Taxonomy" id="2984329"/>
    <lineage>
        <taxon>Bacteria</taxon>
        <taxon>Pseudomonadati</taxon>
        <taxon>Pseudomonadota</taxon>
        <taxon>Gammaproteobacteria</taxon>
        <taxon>Alteromonadales</taxon>
        <taxon>Alteromonadaceae</taxon>
        <taxon>Fluctibacter</taxon>
    </lineage>
</organism>
<evidence type="ECO:0008006" key="4">
    <source>
        <dbReference type="Google" id="ProtNLM"/>
    </source>
</evidence>
<name>A0ABT3ACI6_9ALTE</name>
<evidence type="ECO:0000313" key="3">
    <source>
        <dbReference type="Proteomes" id="UP001652504"/>
    </source>
</evidence>
<gene>
    <name evidence="2" type="ORF">OE749_16480</name>
</gene>
<dbReference type="EMBL" id="JAOWKX010000009">
    <property type="protein sequence ID" value="MCV2886292.1"/>
    <property type="molecule type" value="Genomic_DNA"/>
</dbReference>